<dbReference type="GO" id="GO:0052873">
    <property type="term" value="F:FMN reductase (NADPH) activity"/>
    <property type="evidence" value="ECO:0007669"/>
    <property type="project" value="UniProtKB-EC"/>
</dbReference>
<comment type="caution">
    <text evidence="5">The sequence shown here is derived from an EMBL/GenBank/DDBJ whole genome shotgun (WGS) entry which is preliminary data.</text>
</comment>
<sequence length="191" mass="20533">MANILSIAGNPTDPSRTYGLVQYVNGLLEKEGFHTDTIAVRDFSPEELIHGRYDSPDLEPIKALLEQADGVIVATPIYKAAYTGLLKAFLDLLPQRAFEGKVVLPIATGGTIAHLLAIDYALKPVLSELKARHILGGVYAVDKQLPFKPGGELQPDGEIEERVRGAVRDLIAAVNLHRSASAEKSASPALV</sequence>
<dbReference type="RefSeq" id="WP_332865234.1">
    <property type="nucleotide sequence ID" value="NZ_JBAFSM010000019.1"/>
</dbReference>
<dbReference type="InterPro" id="IPR029039">
    <property type="entry name" value="Flavoprotein-like_sf"/>
</dbReference>
<evidence type="ECO:0000313" key="5">
    <source>
        <dbReference type="EMBL" id="MEG3437752.1"/>
    </source>
</evidence>
<dbReference type="PANTHER" id="PTHR43408">
    <property type="entry name" value="FMN REDUCTASE (NADPH)"/>
    <property type="match status" value="1"/>
</dbReference>
<dbReference type="InterPro" id="IPR051814">
    <property type="entry name" value="NAD(P)H-dep_FMN_reductase"/>
</dbReference>
<dbReference type="Proteomes" id="UP001328733">
    <property type="component" value="Unassembled WGS sequence"/>
</dbReference>
<dbReference type="NCBIfam" id="TIGR03567">
    <property type="entry name" value="FMN_reduc_SsuE"/>
    <property type="match status" value="1"/>
</dbReference>
<keyword evidence="6" id="KW-1185">Reference proteome</keyword>
<name>A0AAW9QUL2_9CHRO</name>
<accession>A0AAW9QUL2</accession>
<gene>
    <name evidence="5" type="primary">ssuE</name>
    <name evidence="5" type="ORF">V0288_11535</name>
</gene>
<dbReference type="GO" id="GO:0046306">
    <property type="term" value="P:alkanesulfonate catabolic process"/>
    <property type="evidence" value="ECO:0007669"/>
    <property type="project" value="InterPro"/>
</dbReference>
<proteinExistence type="predicted"/>
<reference evidence="5 6" key="1">
    <citation type="submission" date="2024-01" db="EMBL/GenBank/DDBJ databases">
        <title>Genomic insights into the taxonomy and metabolism of the cyanobacterium Pannus brasiliensis CCIBt3594.</title>
        <authorList>
            <person name="Machado M."/>
            <person name="Botero N.B."/>
            <person name="Andreote A.P.D."/>
            <person name="Feitosa A.M.T."/>
            <person name="Popin R."/>
            <person name="Sivonen K."/>
            <person name="Fiore M.F."/>
        </authorList>
    </citation>
    <scope>NUCLEOTIDE SEQUENCE [LARGE SCALE GENOMIC DNA]</scope>
    <source>
        <strain evidence="5 6">CCIBt3594</strain>
    </source>
</reference>
<dbReference type="InterPro" id="IPR020048">
    <property type="entry name" value="NADPH-dep_FMN_reduc_SsuE"/>
</dbReference>
<evidence type="ECO:0000259" key="4">
    <source>
        <dbReference type="Pfam" id="PF03358"/>
    </source>
</evidence>
<dbReference type="InterPro" id="IPR005025">
    <property type="entry name" value="FMN_Rdtase-like_dom"/>
</dbReference>
<evidence type="ECO:0000313" key="6">
    <source>
        <dbReference type="Proteomes" id="UP001328733"/>
    </source>
</evidence>
<dbReference type="SUPFAM" id="SSF52218">
    <property type="entry name" value="Flavoproteins"/>
    <property type="match status" value="1"/>
</dbReference>
<dbReference type="EC" id="1.5.1.38" evidence="5"/>
<evidence type="ECO:0000256" key="2">
    <source>
        <dbReference type="ARBA" id="ARBA00022643"/>
    </source>
</evidence>
<dbReference type="PANTHER" id="PTHR43408:SF1">
    <property type="entry name" value="FMN REDUCTASE (NADPH)"/>
    <property type="match status" value="1"/>
</dbReference>
<protein>
    <submittedName>
        <fullName evidence="5">NADPH-dependent FMN reductase</fullName>
        <ecNumber evidence="5">1.5.1.38</ecNumber>
    </submittedName>
</protein>
<dbReference type="EMBL" id="JBAFSM010000019">
    <property type="protein sequence ID" value="MEG3437752.1"/>
    <property type="molecule type" value="Genomic_DNA"/>
</dbReference>
<keyword evidence="3 5" id="KW-0560">Oxidoreductase</keyword>
<evidence type="ECO:0000256" key="3">
    <source>
        <dbReference type="ARBA" id="ARBA00023002"/>
    </source>
</evidence>
<organism evidence="5 6">
    <name type="scientific">Pannus brasiliensis CCIBt3594</name>
    <dbReference type="NCBI Taxonomy" id="1427578"/>
    <lineage>
        <taxon>Bacteria</taxon>
        <taxon>Bacillati</taxon>
        <taxon>Cyanobacteriota</taxon>
        <taxon>Cyanophyceae</taxon>
        <taxon>Oscillatoriophycideae</taxon>
        <taxon>Chroococcales</taxon>
        <taxon>Microcystaceae</taxon>
        <taxon>Pannus</taxon>
    </lineage>
</organism>
<keyword evidence="2" id="KW-0288">FMN</keyword>
<evidence type="ECO:0000256" key="1">
    <source>
        <dbReference type="ARBA" id="ARBA00022630"/>
    </source>
</evidence>
<dbReference type="AlphaFoldDB" id="A0AAW9QUL2"/>
<keyword evidence="1" id="KW-0285">Flavoprotein</keyword>
<feature type="domain" description="NADPH-dependent FMN reductase-like" evidence="4">
    <location>
        <begin position="3"/>
        <end position="144"/>
    </location>
</feature>
<dbReference type="Gene3D" id="3.40.50.360">
    <property type="match status" value="1"/>
</dbReference>
<dbReference type="Pfam" id="PF03358">
    <property type="entry name" value="FMN_red"/>
    <property type="match status" value="1"/>
</dbReference>